<dbReference type="GO" id="GO:0008270">
    <property type="term" value="F:zinc ion binding"/>
    <property type="evidence" value="ECO:0007669"/>
    <property type="project" value="UniProtKB-KW"/>
</dbReference>
<dbReference type="PANTHER" id="PTHR46353">
    <property type="entry name" value="ZINC FINGER PROTEIN 5"/>
    <property type="match status" value="1"/>
</dbReference>
<dbReference type="Proteomes" id="UP000685013">
    <property type="component" value="Chromosome 5"/>
</dbReference>
<dbReference type="PANTHER" id="PTHR46353:SF5">
    <property type="entry name" value="ZINC FINGER PROTEIN 5"/>
    <property type="match status" value="1"/>
</dbReference>
<name>A0AAV6NJC7_9ROSI</name>
<reference evidence="3 4" key="1">
    <citation type="journal article" date="2021" name="Hortic Res">
        <title>The domestication of Cucurbita argyrosperma as revealed by the genome of its wild relative.</title>
        <authorList>
            <person name="Barrera-Redondo J."/>
            <person name="Sanchez-de la Vega G."/>
            <person name="Aguirre-Liguori J.A."/>
            <person name="Castellanos-Morales G."/>
            <person name="Gutierrez-Guerrero Y.T."/>
            <person name="Aguirre-Dugua X."/>
            <person name="Aguirre-Planter E."/>
            <person name="Tenaillon M.I."/>
            <person name="Lira-Saade R."/>
            <person name="Eguiarte L.E."/>
        </authorList>
    </citation>
    <scope>NUCLEOTIDE SEQUENCE [LARGE SCALE GENOMIC DNA]</scope>
    <source>
        <strain evidence="3">JBR-2021</strain>
    </source>
</reference>
<evidence type="ECO:0000313" key="3">
    <source>
        <dbReference type="EMBL" id="KAG6599021.1"/>
    </source>
</evidence>
<dbReference type="EMBL" id="JAGKQH010000005">
    <property type="protein sequence ID" value="KAG6599021.1"/>
    <property type="molecule type" value="Genomic_DNA"/>
</dbReference>
<dbReference type="GO" id="GO:0009736">
    <property type="term" value="P:cytokinin-activated signaling pathway"/>
    <property type="evidence" value="ECO:0007669"/>
    <property type="project" value="TreeGrafter"/>
</dbReference>
<comment type="caution">
    <text evidence="3">The sequence shown here is derived from an EMBL/GenBank/DDBJ whole genome shotgun (WGS) entry which is preliminary data.</text>
</comment>
<dbReference type="PROSITE" id="PS00028">
    <property type="entry name" value="ZINC_FINGER_C2H2_1"/>
    <property type="match status" value="1"/>
</dbReference>
<dbReference type="GO" id="GO:0009740">
    <property type="term" value="P:gibberellic acid mediated signaling pathway"/>
    <property type="evidence" value="ECO:0007669"/>
    <property type="project" value="TreeGrafter"/>
</dbReference>
<evidence type="ECO:0000313" key="4">
    <source>
        <dbReference type="Proteomes" id="UP000685013"/>
    </source>
</evidence>
<dbReference type="GO" id="GO:0003700">
    <property type="term" value="F:DNA-binding transcription factor activity"/>
    <property type="evidence" value="ECO:0007669"/>
    <property type="project" value="TreeGrafter"/>
</dbReference>
<dbReference type="GO" id="GO:0010090">
    <property type="term" value="P:trichome morphogenesis"/>
    <property type="evidence" value="ECO:0007669"/>
    <property type="project" value="InterPro"/>
</dbReference>
<keyword evidence="1" id="KW-0862">Zinc</keyword>
<sequence length="136" mass="15499">MRLFGIELLDLPTGGGGEEHRDSPMTGLCGNLDDRPMRSKRRFQCEYCLKEFTNSQALGGHQNAHKKERLKKKMLQIQAQNSSLCHYLQNYYNSHFAPESAGRHISFGFSLRRAAHTKPILVNFMSAHSCNFNQTP</sequence>
<accession>A0AAV6NJC7</accession>
<keyword evidence="1" id="KW-0863">Zinc-finger</keyword>
<feature type="non-terminal residue" evidence="3">
    <location>
        <position position="1"/>
    </location>
</feature>
<dbReference type="GO" id="GO:0005634">
    <property type="term" value="C:nucleus"/>
    <property type="evidence" value="ECO:0007669"/>
    <property type="project" value="TreeGrafter"/>
</dbReference>
<dbReference type="AlphaFoldDB" id="A0AAV6NJC7"/>
<proteinExistence type="predicted"/>
<dbReference type="InterPro" id="IPR013087">
    <property type="entry name" value="Znf_C2H2_type"/>
</dbReference>
<organism evidence="3 4">
    <name type="scientific">Cucurbita argyrosperma subsp. sororia</name>
    <dbReference type="NCBI Taxonomy" id="37648"/>
    <lineage>
        <taxon>Eukaryota</taxon>
        <taxon>Viridiplantae</taxon>
        <taxon>Streptophyta</taxon>
        <taxon>Embryophyta</taxon>
        <taxon>Tracheophyta</taxon>
        <taxon>Spermatophyta</taxon>
        <taxon>Magnoliopsida</taxon>
        <taxon>eudicotyledons</taxon>
        <taxon>Gunneridae</taxon>
        <taxon>Pentapetalae</taxon>
        <taxon>rosids</taxon>
        <taxon>fabids</taxon>
        <taxon>Cucurbitales</taxon>
        <taxon>Cucurbitaceae</taxon>
        <taxon>Cucurbiteae</taxon>
        <taxon>Cucurbita</taxon>
    </lineage>
</organism>
<keyword evidence="1" id="KW-0479">Metal-binding</keyword>
<evidence type="ECO:0000256" key="1">
    <source>
        <dbReference type="PROSITE-ProRule" id="PRU00042"/>
    </source>
</evidence>
<feature type="domain" description="C2H2-type" evidence="2">
    <location>
        <begin position="43"/>
        <end position="70"/>
    </location>
</feature>
<evidence type="ECO:0000259" key="2">
    <source>
        <dbReference type="PROSITE" id="PS50157"/>
    </source>
</evidence>
<dbReference type="InterPro" id="IPR044299">
    <property type="entry name" value="GIS3/ZFP5/ZFP6"/>
</dbReference>
<dbReference type="GO" id="GO:0000976">
    <property type="term" value="F:transcription cis-regulatory region binding"/>
    <property type="evidence" value="ECO:0007669"/>
    <property type="project" value="TreeGrafter"/>
</dbReference>
<gene>
    <name evidence="3" type="primary">GIS3</name>
    <name evidence="3" type="ORF">SDJN03_08799</name>
</gene>
<dbReference type="PROSITE" id="PS50157">
    <property type="entry name" value="ZINC_FINGER_C2H2_2"/>
    <property type="match status" value="1"/>
</dbReference>
<protein>
    <submittedName>
        <fullName evidence="3">Zinc finger protein GIS3</fullName>
    </submittedName>
</protein>
<keyword evidence="4" id="KW-1185">Reference proteome</keyword>